<reference evidence="1 2" key="1">
    <citation type="submission" date="2018-05" db="EMBL/GenBank/DDBJ databases">
        <title>Pararhodobacter marina sp. nov., isolated from deep-sea water of the Indian Ocean.</title>
        <authorList>
            <person name="Lai Q.Sr."/>
            <person name="Liu X."/>
            <person name="Shao Z."/>
        </authorList>
    </citation>
    <scope>NUCLEOTIDE SEQUENCE [LARGE SCALE GENOMIC DNA]</scope>
    <source>
        <strain evidence="1 2">CIC4N-9</strain>
    </source>
</reference>
<dbReference type="GeneID" id="94364536"/>
<sequence length="157" mass="17176">MAVARFYHLTRDPVEALLPLLIGKANEIGLNVALRGIDKARMEMLDRILWQGDGFLPHGMAGGPHDADQPCLLVWEDTPASGLANRPGCLVTLDGAEIGPDEAQAVDRLCVVFDGMDESAVARARDQWRALTGAGIAAEYWSRESGRWECKAKHPRE</sequence>
<dbReference type="PANTHER" id="PTHR38767:SF1">
    <property type="entry name" value="DNA POLYMERASE III SUBUNIT CHI"/>
    <property type="match status" value="1"/>
</dbReference>
<dbReference type="AlphaFoldDB" id="A0A2U2CEK9"/>
<dbReference type="GO" id="GO:0032298">
    <property type="term" value="P:positive regulation of DNA-templated DNA replication initiation"/>
    <property type="evidence" value="ECO:0007669"/>
    <property type="project" value="TreeGrafter"/>
</dbReference>
<dbReference type="Pfam" id="PF04364">
    <property type="entry name" value="DNA_pol3_chi"/>
    <property type="match status" value="1"/>
</dbReference>
<dbReference type="OrthoDB" id="9795973at2"/>
<dbReference type="SUPFAM" id="SSF102400">
    <property type="entry name" value="DNA polymerase III chi subunit"/>
    <property type="match status" value="1"/>
</dbReference>
<comment type="caution">
    <text evidence="1">The sequence shown here is derived from an EMBL/GenBank/DDBJ whole genome shotgun (WGS) entry which is preliminary data.</text>
</comment>
<dbReference type="RefSeq" id="WP_109532479.1">
    <property type="nucleotide sequence ID" value="NZ_QEYD01000003.1"/>
</dbReference>
<dbReference type="PANTHER" id="PTHR38767">
    <property type="entry name" value="DNA POLYMERASE III SUBUNIT CHI"/>
    <property type="match status" value="1"/>
</dbReference>
<dbReference type="GO" id="GO:0003887">
    <property type="term" value="F:DNA-directed DNA polymerase activity"/>
    <property type="evidence" value="ECO:0007669"/>
    <property type="project" value="InterPro"/>
</dbReference>
<evidence type="ECO:0000313" key="2">
    <source>
        <dbReference type="Proteomes" id="UP000244940"/>
    </source>
</evidence>
<gene>
    <name evidence="1" type="ORF">C4N9_06520</name>
</gene>
<proteinExistence type="predicted"/>
<dbReference type="Proteomes" id="UP000244940">
    <property type="component" value="Unassembled WGS sequence"/>
</dbReference>
<keyword evidence="2" id="KW-1185">Reference proteome</keyword>
<dbReference type="EMBL" id="QEYD01000003">
    <property type="protein sequence ID" value="PWE30335.1"/>
    <property type="molecule type" value="Genomic_DNA"/>
</dbReference>
<dbReference type="InterPro" id="IPR007459">
    <property type="entry name" value="DNA_pol3_chi"/>
</dbReference>
<protein>
    <submittedName>
        <fullName evidence="1">DNA polymerase III subunit chi</fullName>
    </submittedName>
</protein>
<dbReference type="InterPro" id="IPR036768">
    <property type="entry name" value="PolIII_chi_sf"/>
</dbReference>
<dbReference type="Gene3D" id="3.40.50.10110">
    <property type="entry name" value="DNA polymerase III subunit chi"/>
    <property type="match status" value="1"/>
</dbReference>
<name>A0A2U2CEK9_9RHOB</name>
<accession>A0A2U2CEK9</accession>
<organism evidence="1 2">
    <name type="scientific">Pararhodobacter marinus</name>
    <dbReference type="NCBI Taxonomy" id="2184063"/>
    <lineage>
        <taxon>Bacteria</taxon>
        <taxon>Pseudomonadati</taxon>
        <taxon>Pseudomonadota</taxon>
        <taxon>Alphaproteobacteria</taxon>
        <taxon>Rhodobacterales</taxon>
        <taxon>Paracoccaceae</taxon>
        <taxon>Pararhodobacter</taxon>
    </lineage>
</organism>
<dbReference type="GO" id="GO:0006260">
    <property type="term" value="P:DNA replication"/>
    <property type="evidence" value="ECO:0007669"/>
    <property type="project" value="InterPro"/>
</dbReference>
<dbReference type="NCBIfam" id="NF004347">
    <property type="entry name" value="PRK05728.1-4"/>
    <property type="match status" value="1"/>
</dbReference>
<evidence type="ECO:0000313" key="1">
    <source>
        <dbReference type="EMBL" id="PWE30335.1"/>
    </source>
</evidence>
<dbReference type="GO" id="GO:0003677">
    <property type="term" value="F:DNA binding"/>
    <property type="evidence" value="ECO:0007669"/>
    <property type="project" value="InterPro"/>
</dbReference>